<name>A0AAV1KQ48_9NEOP</name>
<dbReference type="Pfam" id="PF00665">
    <property type="entry name" value="rve"/>
    <property type="match status" value="1"/>
</dbReference>
<dbReference type="EC" id="2.7.7.49" evidence="1"/>
<dbReference type="Proteomes" id="UP001314205">
    <property type="component" value="Unassembled WGS sequence"/>
</dbReference>
<dbReference type="SUPFAM" id="SSF53098">
    <property type="entry name" value="Ribonuclease H-like"/>
    <property type="match status" value="1"/>
</dbReference>
<protein>
    <recommendedName>
        <fullName evidence="1">RNA-directed DNA polymerase</fullName>
        <ecNumber evidence="1">2.7.7.49</ecNumber>
    </recommendedName>
</protein>
<dbReference type="FunFam" id="3.30.420.10:FF:000032">
    <property type="entry name" value="Retrovirus-related Pol polyprotein from transposon 297-like Protein"/>
    <property type="match status" value="1"/>
</dbReference>
<dbReference type="PROSITE" id="PS50994">
    <property type="entry name" value="INTEGRASE"/>
    <property type="match status" value="1"/>
</dbReference>
<organism evidence="3 4">
    <name type="scientific">Parnassius mnemosyne</name>
    <name type="common">clouded apollo</name>
    <dbReference type="NCBI Taxonomy" id="213953"/>
    <lineage>
        <taxon>Eukaryota</taxon>
        <taxon>Metazoa</taxon>
        <taxon>Ecdysozoa</taxon>
        <taxon>Arthropoda</taxon>
        <taxon>Hexapoda</taxon>
        <taxon>Insecta</taxon>
        <taxon>Pterygota</taxon>
        <taxon>Neoptera</taxon>
        <taxon>Endopterygota</taxon>
        <taxon>Lepidoptera</taxon>
        <taxon>Glossata</taxon>
        <taxon>Ditrysia</taxon>
        <taxon>Papilionoidea</taxon>
        <taxon>Papilionidae</taxon>
        <taxon>Parnassiinae</taxon>
        <taxon>Parnassini</taxon>
        <taxon>Parnassius</taxon>
        <taxon>Driopa</taxon>
    </lineage>
</organism>
<dbReference type="PANTHER" id="PTHR37984:SF5">
    <property type="entry name" value="PROTEIN NYNRIN-LIKE"/>
    <property type="match status" value="1"/>
</dbReference>
<comment type="caution">
    <text evidence="3">The sequence shown here is derived from an EMBL/GenBank/DDBJ whole genome shotgun (WGS) entry which is preliminary data.</text>
</comment>
<proteinExistence type="predicted"/>
<dbReference type="Gene3D" id="3.30.420.10">
    <property type="entry name" value="Ribonuclease H-like superfamily/Ribonuclease H"/>
    <property type="match status" value="1"/>
</dbReference>
<evidence type="ECO:0000313" key="4">
    <source>
        <dbReference type="Proteomes" id="UP001314205"/>
    </source>
</evidence>
<dbReference type="PANTHER" id="PTHR37984">
    <property type="entry name" value="PROTEIN CBG26694"/>
    <property type="match status" value="1"/>
</dbReference>
<evidence type="ECO:0000259" key="2">
    <source>
        <dbReference type="PROSITE" id="PS50994"/>
    </source>
</evidence>
<evidence type="ECO:0000256" key="1">
    <source>
        <dbReference type="ARBA" id="ARBA00012493"/>
    </source>
</evidence>
<dbReference type="GO" id="GO:0015074">
    <property type="term" value="P:DNA integration"/>
    <property type="evidence" value="ECO:0007669"/>
    <property type="project" value="InterPro"/>
</dbReference>
<dbReference type="InterPro" id="IPR041588">
    <property type="entry name" value="Integrase_H2C2"/>
</dbReference>
<dbReference type="GO" id="GO:0003676">
    <property type="term" value="F:nucleic acid binding"/>
    <property type="evidence" value="ECO:0007669"/>
    <property type="project" value="InterPro"/>
</dbReference>
<accession>A0AAV1KQ48</accession>
<dbReference type="Pfam" id="PF17921">
    <property type="entry name" value="Integrase_H2C2"/>
    <property type="match status" value="1"/>
</dbReference>
<sequence length="364" mass="40969">MEYTPGKANVLADTLSRPVIDSTLTECGACPVSVDVPRWYATSTREAQLADPEVAKILNDLESSDELSVHRWSERGYLVNQGVLYRYVDATDTEEPQLEVPESLRGRVMFECHDLPTAAHGGIQRSLHRISQQFYFPGMRRYITDNLKTCTECQRYKSSNLKPPGLLHTPVPAQRFEFIAVDLFGPLPKGPQGERWILIVEDTASKWVVLFALTEITAETCAKTLVSEIFMRYGLPRRMISDNGVQFMADVMQKALFLLGVKQNLVPLYHPEANPVERKNRDLKAHLAILVEGNHKQWSEVLHFVRFALNSSVTVSTGTTPAFLTFGRELRSPLSVQADLRAVIESENLVPQITPYLLKLADSL</sequence>
<dbReference type="GO" id="GO:0003964">
    <property type="term" value="F:RNA-directed DNA polymerase activity"/>
    <property type="evidence" value="ECO:0007669"/>
    <property type="project" value="UniProtKB-EC"/>
</dbReference>
<keyword evidence="4" id="KW-1185">Reference proteome</keyword>
<reference evidence="3 4" key="1">
    <citation type="submission" date="2023-11" db="EMBL/GenBank/DDBJ databases">
        <authorList>
            <person name="Hedman E."/>
            <person name="Englund M."/>
            <person name="Stromberg M."/>
            <person name="Nyberg Akerstrom W."/>
            <person name="Nylinder S."/>
            <person name="Jareborg N."/>
            <person name="Kallberg Y."/>
            <person name="Kronander E."/>
        </authorList>
    </citation>
    <scope>NUCLEOTIDE SEQUENCE [LARGE SCALE GENOMIC DNA]</scope>
</reference>
<dbReference type="AlphaFoldDB" id="A0AAV1KQ48"/>
<dbReference type="InterPro" id="IPR012337">
    <property type="entry name" value="RNaseH-like_sf"/>
</dbReference>
<dbReference type="Gene3D" id="1.10.340.70">
    <property type="match status" value="1"/>
</dbReference>
<dbReference type="EMBL" id="CAVLGL010000079">
    <property type="protein sequence ID" value="CAK1585170.1"/>
    <property type="molecule type" value="Genomic_DNA"/>
</dbReference>
<dbReference type="InterPro" id="IPR001584">
    <property type="entry name" value="Integrase_cat-core"/>
</dbReference>
<evidence type="ECO:0000313" key="3">
    <source>
        <dbReference type="EMBL" id="CAK1585170.1"/>
    </source>
</evidence>
<dbReference type="InterPro" id="IPR050951">
    <property type="entry name" value="Retrovirus_Pol_polyprotein"/>
</dbReference>
<dbReference type="FunFam" id="1.10.340.70:FF:000001">
    <property type="entry name" value="Retrovirus-related Pol polyprotein from transposon gypsy-like Protein"/>
    <property type="match status" value="1"/>
</dbReference>
<feature type="domain" description="Integrase catalytic" evidence="2">
    <location>
        <begin position="168"/>
        <end position="329"/>
    </location>
</feature>
<dbReference type="InterPro" id="IPR036397">
    <property type="entry name" value="RNaseH_sf"/>
</dbReference>
<gene>
    <name evidence="3" type="ORF">PARMNEM_LOCUS6298</name>
</gene>